<comment type="subcellular location">
    <subcellularLocation>
        <location evidence="1">Membrane</location>
        <topology evidence="1">Single-pass type I membrane protein</topology>
    </subcellularLocation>
</comment>
<sequence>MQPHLREGLPDPSLPQSHLEEGQDWAQGRTRIMTVPSLWPWVACLLVILFSLGFGLDTPEVCPSLDIRSDVAELRRLENCSVVEGHLQILLMFTATGEDFRGLSFPRLTQVTDYLLLFRVYGLESLRDLFPNLAVIRGTRLFLGYALVIFEMPHLRDVGLPALGAVLRGAARVEKNQELCHLSTIDWGLLQPSPGANHIVGNKLGEECADVCPGVLGASGEPCARTTFSGHTDYRCWTSSHCQRDIQLPLCGVARPLALSSKPIHSCLEPPPAQGRELKREEGACHRACPPGTYQHESWRCVTTERCASLHSVPGRTSTFGIHQGSCLAQCPPGFTRNSSSIFCHKCEGLCPKECKVGTKTIDSIQSAQDLVGCTHVEGSLILNLRQGYNLELELQHSLGLVETITGFLKIKHSFALVSLGFFKNLKLIRGDTMVDGNYTLYVLDNQNLQQLGSWVAAGLTIPVGKIYFAFNPRLCLEHIYRLEEVTGTKGRQNKAEINPRTNGDRAACQTRTLRFVSNVTEANRILLLYERYEPLEARDLLTSSGGMFSPFQNATEHVGPDACGTQSWNLLDVELPLSRTQEPGVTLAPLKPWTQYAVFVRAITLTTAEDSPHQGAQSPIIYLQTLPAAPTVPQDVISTSNSSSHLLVRWKPPTQRNGNITYYLVLWQRLAEDSDLYINDYCHRGLRLPTSNNDPRFDREDGELEADKEPGCCSCQHPPPGQVLPPLEAQEASFQKKFENFLHNAITIPKDSGRYRRAAGALRLEGNSSDFEIQEDKVPRERAVLRGLRHFTEYRIDIHACNHAAHTVGCSAATFVFARTMPHREADGIPGKVAWEAASKSSVLLRWLEPPDPNGLILKYEIKYRRLGEEATVLCVSRLRYAKFGGVHLALLPPGNYSARVRATSLAGNGSWTDSVAFYVPGPEEEDSGGLHILLTVTPVGLMLLIILAALGFFYGKKRNSTLYASVNPEYFNASHMYIPDEWEVPREQISIIRELGQGSFGMVYEGLAQGLEVGEESTPVALKTVNELASPRERIEFLKEASVMKAFKCHHVVRLLGVVSQGQPTLVIMELMTRGDLKSHLRSLRPEAENNPGLPRPALGDMIQMAGEIADGMAYLAANKFVHRDLAARNCMVSQDFTVKIGDFGMTRDVYETDYYRKGGKGLLPVRWMAPESLKDGIFTTHSDVWWDLAGAEGSGDVVAGSFGVVLWEIVTLAEQPYQGLSNEQVLKFVMDGGVLEEQKSCPIQLQELMHRCWQQNPRLRPTFTHILDSIQEELRPSFRLLSFYHSPQCRGARASLLPTDAEPDSPPTPKGVSSDFSPLNGGPGH</sequence>
<feature type="transmembrane region" description="Helical" evidence="25">
    <location>
        <begin position="932"/>
        <end position="956"/>
    </location>
</feature>
<evidence type="ECO:0000256" key="11">
    <source>
        <dbReference type="ARBA" id="ARBA00022989"/>
    </source>
</evidence>
<dbReference type="Proteomes" id="UP000299084">
    <property type="component" value="Unassembled WGS sequence"/>
</dbReference>
<comment type="subunit">
    <text evidence="19">Probable tetramer of 2 alpha and 2 beta chains linked by disulfide bonds. The alpha chains contribute to the formation of the ligand-binding domain, while the beta chains carry the kinase domain.</text>
</comment>
<comment type="similarity">
    <text evidence="23">Belongs to the protein kinase superfamily. Tyr protein kinase family. Insulin receptor subfamily.</text>
</comment>
<evidence type="ECO:0000256" key="23">
    <source>
        <dbReference type="RuleBase" id="RU000312"/>
    </source>
</evidence>
<evidence type="ECO:0000256" key="4">
    <source>
        <dbReference type="ARBA" id="ARBA00022685"/>
    </source>
</evidence>
<dbReference type="Gene3D" id="1.10.510.10">
    <property type="entry name" value="Transferase(Phosphotransferase) domain 1"/>
    <property type="match status" value="1"/>
</dbReference>
<dbReference type="CDD" id="cd00063">
    <property type="entry name" value="FN3"/>
    <property type="match status" value="2"/>
</dbReference>
<feature type="binding site" evidence="21">
    <location>
        <begin position="1131"/>
        <end position="1132"/>
    </location>
    <ligand>
        <name>ATP</name>
        <dbReference type="ChEBI" id="CHEBI:30616"/>
    </ligand>
</feature>
<dbReference type="FunFam" id="2.60.40.10:FF:000087">
    <property type="entry name" value="Tyrosine-protein kinase receptor"/>
    <property type="match status" value="1"/>
</dbReference>
<dbReference type="Pfam" id="PF01030">
    <property type="entry name" value="Recep_L_domain"/>
    <property type="match status" value="2"/>
</dbReference>
<dbReference type="Pfam" id="PF00041">
    <property type="entry name" value="fn3"/>
    <property type="match status" value="1"/>
</dbReference>
<evidence type="ECO:0000256" key="22">
    <source>
        <dbReference type="PROSITE-ProRule" id="PRU10141"/>
    </source>
</evidence>
<dbReference type="PIRSF" id="PIRSF000620">
    <property type="entry name" value="Insulin_receptor"/>
    <property type="match status" value="1"/>
</dbReference>
<protein>
    <recommendedName>
        <fullName evidence="23">Tyrosine-protein kinase receptor</fullName>
        <ecNumber evidence="23">2.7.10.1</ecNumber>
    </recommendedName>
</protein>
<dbReference type="EC" id="2.7.10.1" evidence="23"/>
<evidence type="ECO:0000256" key="12">
    <source>
        <dbReference type="ARBA" id="ARBA00023136"/>
    </source>
</evidence>
<dbReference type="PROSITE" id="PS00109">
    <property type="entry name" value="PROTEIN_KINASE_TYR"/>
    <property type="match status" value="1"/>
</dbReference>
<dbReference type="Pfam" id="PF07714">
    <property type="entry name" value="PK_Tyr_Ser-Thr"/>
    <property type="match status" value="1"/>
</dbReference>
<evidence type="ECO:0000256" key="7">
    <source>
        <dbReference type="ARBA" id="ARBA00022737"/>
    </source>
</evidence>
<dbReference type="GO" id="GO:0030424">
    <property type="term" value="C:axon"/>
    <property type="evidence" value="ECO:0007669"/>
    <property type="project" value="TreeGrafter"/>
</dbReference>
<dbReference type="FunFam" id="1.10.510.10:FF:000050">
    <property type="entry name" value="Tyrosine-protein kinase receptor"/>
    <property type="match status" value="1"/>
</dbReference>
<dbReference type="FunFam" id="3.30.200.20:FF:000026">
    <property type="entry name" value="Tyrosine-protein kinase receptor"/>
    <property type="match status" value="1"/>
</dbReference>
<dbReference type="PROSITE" id="PS00107">
    <property type="entry name" value="PROTEIN_KINASE_ATP"/>
    <property type="match status" value="1"/>
</dbReference>
<dbReference type="InterPro" id="IPR011009">
    <property type="entry name" value="Kinase-like_dom_sf"/>
</dbReference>
<organism evidence="28 29">
    <name type="scientific">Camelus dromedarius</name>
    <name type="common">Dromedary</name>
    <name type="synonym">Arabian camel</name>
    <dbReference type="NCBI Taxonomy" id="9838"/>
    <lineage>
        <taxon>Eukaryota</taxon>
        <taxon>Metazoa</taxon>
        <taxon>Chordata</taxon>
        <taxon>Craniata</taxon>
        <taxon>Vertebrata</taxon>
        <taxon>Euteleostomi</taxon>
        <taxon>Mammalia</taxon>
        <taxon>Eutheria</taxon>
        <taxon>Laurasiatheria</taxon>
        <taxon>Artiodactyla</taxon>
        <taxon>Tylopoda</taxon>
        <taxon>Camelidae</taxon>
        <taxon>Camelus</taxon>
    </lineage>
</organism>
<keyword evidence="5 23" id="KW-0812">Transmembrane</keyword>
<evidence type="ECO:0000313" key="29">
    <source>
        <dbReference type="Proteomes" id="UP000299084"/>
    </source>
</evidence>
<dbReference type="InterPro" id="IPR000719">
    <property type="entry name" value="Prot_kinase_dom"/>
</dbReference>
<feature type="domain" description="Fibronectin type-III" evidence="27">
    <location>
        <begin position="830"/>
        <end position="924"/>
    </location>
</feature>
<dbReference type="InterPro" id="IPR020635">
    <property type="entry name" value="Tyr_kinase_cat_dom"/>
</dbReference>
<keyword evidence="4" id="KW-0165">Cleavage on pair of basic residues</keyword>
<gene>
    <name evidence="28" type="ORF">Cadr_000024656</name>
</gene>
<evidence type="ECO:0000256" key="21">
    <source>
        <dbReference type="PIRSR" id="PIRSR000620-2"/>
    </source>
</evidence>
<dbReference type="GO" id="GO:0071469">
    <property type="term" value="P:cellular response to alkaline pH"/>
    <property type="evidence" value="ECO:0007669"/>
    <property type="project" value="UniProtKB-ARBA"/>
</dbReference>
<dbReference type="InterPro" id="IPR002011">
    <property type="entry name" value="Tyr_kinase_rcpt_2_CS"/>
</dbReference>
<dbReference type="InterPro" id="IPR017441">
    <property type="entry name" value="Protein_kinase_ATP_BS"/>
</dbReference>
<comment type="function">
    <text evidence="18">Receptor with tyrosine-protein kinase activity. Functions as a pH sensing receptor which is activated by increased extracellular pH. Activates an intracellular signaling pathway that involves IRS1 and AKT1/PKB.</text>
</comment>
<keyword evidence="3" id="KW-0808">Transferase</keyword>
<dbReference type="FunFam" id="2.60.40.10:FF:001636">
    <property type="entry name" value="Tyrosine-protein kinase receptor"/>
    <property type="match status" value="1"/>
</dbReference>
<dbReference type="SUPFAM" id="SSF57184">
    <property type="entry name" value="Growth factor receptor domain"/>
    <property type="match status" value="1"/>
</dbReference>
<evidence type="ECO:0000256" key="13">
    <source>
        <dbReference type="ARBA" id="ARBA00023137"/>
    </source>
</evidence>
<dbReference type="GO" id="GO:0043548">
    <property type="term" value="F:phosphatidylinositol 3-kinase binding"/>
    <property type="evidence" value="ECO:0007669"/>
    <property type="project" value="InterPro"/>
</dbReference>
<dbReference type="GO" id="GO:0005009">
    <property type="term" value="F:insulin receptor activity"/>
    <property type="evidence" value="ECO:0007669"/>
    <property type="project" value="TreeGrafter"/>
</dbReference>
<dbReference type="SUPFAM" id="SSF56112">
    <property type="entry name" value="Protein kinase-like (PK-like)"/>
    <property type="match status" value="1"/>
</dbReference>
<evidence type="ECO:0000256" key="24">
    <source>
        <dbReference type="SAM" id="MobiDB-lite"/>
    </source>
</evidence>
<evidence type="ECO:0000256" key="2">
    <source>
        <dbReference type="ARBA" id="ARBA00022553"/>
    </source>
</evidence>
<keyword evidence="8 21" id="KW-0547">Nucleotide-binding</keyword>
<dbReference type="PANTHER" id="PTHR24416:SF338">
    <property type="entry name" value="INSULIN RECEPTOR-RELATED PROTEIN"/>
    <property type="match status" value="1"/>
</dbReference>
<feature type="binding site" evidence="21">
    <location>
        <position position="1001"/>
    </location>
    <ligand>
        <name>ATP</name>
        <dbReference type="ChEBI" id="CHEBI:30616"/>
    </ligand>
</feature>
<accession>A0A5N4CN07</accession>
<proteinExistence type="inferred from homology"/>
<dbReference type="PROSITE" id="PS00239">
    <property type="entry name" value="RECEPTOR_TYR_KIN_II"/>
    <property type="match status" value="1"/>
</dbReference>
<feature type="domain" description="Protein kinase" evidence="26">
    <location>
        <begin position="991"/>
        <end position="1281"/>
    </location>
</feature>
<feature type="domain" description="Fibronectin type-III" evidence="27">
    <location>
        <begin position="633"/>
        <end position="727"/>
    </location>
</feature>
<feature type="binding site" evidence="21 22">
    <location>
        <position position="1025"/>
    </location>
    <ligand>
        <name>ATP</name>
        <dbReference type="ChEBI" id="CHEBI:30616"/>
    </ligand>
</feature>
<evidence type="ECO:0000256" key="15">
    <source>
        <dbReference type="ARBA" id="ARBA00023170"/>
    </source>
</evidence>
<dbReference type="InterPro" id="IPR036116">
    <property type="entry name" value="FN3_sf"/>
</dbReference>
<evidence type="ECO:0000259" key="27">
    <source>
        <dbReference type="PROSITE" id="PS50853"/>
    </source>
</evidence>
<name>A0A5N4CN07_CAMDR</name>
<feature type="region of interest" description="Disordered" evidence="24">
    <location>
        <begin position="1299"/>
        <end position="1328"/>
    </location>
</feature>
<dbReference type="InterPro" id="IPR013783">
    <property type="entry name" value="Ig-like_fold"/>
</dbReference>
<dbReference type="STRING" id="9838.ENSCDRP00005022673"/>
<keyword evidence="2 23" id="KW-0597">Phosphoprotein</keyword>
<evidence type="ECO:0000256" key="8">
    <source>
        <dbReference type="ARBA" id="ARBA00022741"/>
    </source>
</evidence>
<evidence type="ECO:0000256" key="20">
    <source>
        <dbReference type="PIRSR" id="PIRSR000620-1"/>
    </source>
</evidence>
<dbReference type="FunFam" id="2.10.220.10:FF:000014">
    <property type="entry name" value="Tyrosine-protein kinase receptor"/>
    <property type="match status" value="1"/>
</dbReference>
<keyword evidence="9" id="KW-0418">Kinase</keyword>
<feature type="binding site" evidence="21">
    <location>
        <begin position="1072"/>
        <end position="1078"/>
    </location>
    <ligand>
        <name>ATP</name>
        <dbReference type="ChEBI" id="CHEBI:30616"/>
    </ligand>
</feature>
<dbReference type="SUPFAM" id="SSF52058">
    <property type="entry name" value="L domain-like"/>
    <property type="match status" value="2"/>
</dbReference>
<evidence type="ECO:0000256" key="25">
    <source>
        <dbReference type="SAM" id="Phobius"/>
    </source>
</evidence>
<dbReference type="InterPro" id="IPR008266">
    <property type="entry name" value="Tyr_kinase_AS"/>
</dbReference>
<evidence type="ECO:0000256" key="10">
    <source>
        <dbReference type="ARBA" id="ARBA00022840"/>
    </source>
</evidence>
<dbReference type="SUPFAM" id="SSF49265">
    <property type="entry name" value="Fibronectin type III"/>
    <property type="match status" value="3"/>
</dbReference>
<dbReference type="Gene3D" id="3.80.20.20">
    <property type="entry name" value="Receptor L-domain"/>
    <property type="match status" value="2"/>
</dbReference>
<evidence type="ECO:0000256" key="3">
    <source>
        <dbReference type="ARBA" id="ARBA00022679"/>
    </source>
</evidence>
<dbReference type="SMART" id="SM00219">
    <property type="entry name" value="TyrKc"/>
    <property type="match status" value="1"/>
</dbReference>
<feature type="active site" description="Proton donor/acceptor" evidence="20">
    <location>
        <position position="1127"/>
    </location>
</feature>
<evidence type="ECO:0000256" key="6">
    <source>
        <dbReference type="ARBA" id="ARBA00022729"/>
    </source>
</evidence>
<dbReference type="GO" id="GO:0005524">
    <property type="term" value="F:ATP binding"/>
    <property type="evidence" value="ECO:0007669"/>
    <property type="project" value="UniProtKB-UniRule"/>
</dbReference>
<dbReference type="Gene3D" id="3.30.200.20">
    <property type="entry name" value="Phosphorylase Kinase, domain 1"/>
    <property type="match status" value="1"/>
</dbReference>
<reference evidence="28 29" key="1">
    <citation type="journal article" date="2019" name="Mol. Ecol. Resour.">
        <title>Improving Illumina assemblies with Hi-C and long reads: an example with the North African dromedary.</title>
        <authorList>
            <person name="Elbers J.P."/>
            <person name="Rogers M.F."/>
            <person name="Perelman P.L."/>
            <person name="Proskuryakova A.A."/>
            <person name="Serdyukova N.A."/>
            <person name="Johnson W.E."/>
            <person name="Horin P."/>
            <person name="Corander J."/>
            <person name="Murphy D."/>
            <person name="Burger P.A."/>
        </authorList>
    </citation>
    <scope>NUCLEOTIDE SEQUENCE [LARGE SCALE GENOMIC DNA]</scope>
    <source>
        <strain evidence="28">Drom800</strain>
        <tissue evidence="28">Blood</tissue>
    </source>
</reference>
<keyword evidence="6" id="KW-0732">Signal</keyword>
<evidence type="ECO:0000256" key="16">
    <source>
        <dbReference type="ARBA" id="ARBA00023180"/>
    </source>
</evidence>
<evidence type="ECO:0000256" key="1">
    <source>
        <dbReference type="ARBA" id="ARBA00004479"/>
    </source>
</evidence>
<dbReference type="InterPro" id="IPR000494">
    <property type="entry name" value="Rcpt_L-dom"/>
</dbReference>
<dbReference type="InterPro" id="IPR003961">
    <property type="entry name" value="FN3_dom"/>
</dbReference>
<dbReference type="InterPro" id="IPR001245">
    <property type="entry name" value="Ser-Thr/Tyr_kinase_cat_dom"/>
</dbReference>
<dbReference type="InterPro" id="IPR050122">
    <property type="entry name" value="RTK"/>
</dbReference>
<keyword evidence="10 21" id="KW-0067">ATP-binding</keyword>
<comment type="caution">
    <text evidence="28">The sequence shown here is derived from an EMBL/GenBank/DDBJ whole genome shotgun (WGS) entry which is preliminary data.</text>
</comment>
<keyword evidence="16" id="KW-0325">Glycoprotein</keyword>
<comment type="catalytic activity">
    <reaction evidence="17 23">
        <text>L-tyrosyl-[protein] + ATP = O-phospho-L-tyrosyl-[protein] + ADP + H(+)</text>
        <dbReference type="Rhea" id="RHEA:10596"/>
        <dbReference type="Rhea" id="RHEA-COMP:10136"/>
        <dbReference type="Rhea" id="RHEA-COMP:20101"/>
        <dbReference type="ChEBI" id="CHEBI:15378"/>
        <dbReference type="ChEBI" id="CHEBI:30616"/>
        <dbReference type="ChEBI" id="CHEBI:46858"/>
        <dbReference type="ChEBI" id="CHEBI:61978"/>
        <dbReference type="ChEBI" id="CHEBI:456216"/>
        <dbReference type="EC" id="2.7.10.1"/>
    </reaction>
</comment>
<dbReference type="GO" id="GO:0043560">
    <property type="term" value="F:insulin receptor substrate binding"/>
    <property type="evidence" value="ECO:0007669"/>
    <property type="project" value="InterPro"/>
</dbReference>
<evidence type="ECO:0000256" key="5">
    <source>
        <dbReference type="ARBA" id="ARBA00022692"/>
    </source>
</evidence>
<feature type="region of interest" description="Disordered" evidence="24">
    <location>
        <begin position="1"/>
        <end position="20"/>
    </location>
</feature>
<dbReference type="PROSITE" id="PS50853">
    <property type="entry name" value="FN3"/>
    <property type="match status" value="2"/>
</dbReference>
<keyword evidence="29" id="KW-1185">Reference proteome</keyword>
<feature type="binding site" evidence="21">
    <location>
        <position position="1145"/>
    </location>
    <ligand>
        <name>ATP</name>
        <dbReference type="ChEBI" id="CHEBI:30616"/>
    </ligand>
</feature>
<evidence type="ECO:0000313" key="28">
    <source>
        <dbReference type="EMBL" id="KAB1260301.1"/>
    </source>
</evidence>
<keyword evidence="13" id="KW-0829">Tyrosine-protein kinase</keyword>
<evidence type="ECO:0000256" key="18">
    <source>
        <dbReference type="ARBA" id="ARBA00055220"/>
    </source>
</evidence>
<dbReference type="EMBL" id="JWIN03000021">
    <property type="protein sequence ID" value="KAB1260301.1"/>
    <property type="molecule type" value="Genomic_DNA"/>
</dbReference>
<keyword evidence="12 25" id="KW-0472">Membrane</keyword>
<dbReference type="PANTHER" id="PTHR24416">
    <property type="entry name" value="TYROSINE-PROTEIN KINASE RECEPTOR"/>
    <property type="match status" value="1"/>
</dbReference>
<dbReference type="Gene3D" id="2.10.220.10">
    <property type="entry name" value="Hormone Receptor, Insulin-like Growth Factor Receptor 1, Chain A, domain 2"/>
    <property type="match status" value="1"/>
</dbReference>
<dbReference type="InterPro" id="IPR016246">
    <property type="entry name" value="Tyr_kinase_insulin-like_rcpt"/>
</dbReference>
<keyword evidence="11 25" id="KW-1133">Transmembrane helix</keyword>
<dbReference type="Pfam" id="PF00757">
    <property type="entry name" value="Furin-like"/>
    <property type="match status" value="1"/>
</dbReference>
<dbReference type="PRINTS" id="PR00109">
    <property type="entry name" value="TYRKINASE"/>
</dbReference>
<keyword evidence="14" id="KW-1015">Disulfide bond</keyword>
<dbReference type="InterPro" id="IPR009030">
    <property type="entry name" value="Growth_fac_rcpt_cys_sf"/>
</dbReference>
<dbReference type="FunFam" id="2.60.40.10:FF:000108">
    <property type="entry name" value="Tyrosine-protein kinase receptor"/>
    <property type="match status" value="1"/>
</dbReference>
<dbReference type="InterPro" id="IPR006211">
    <property type="entry name" value="Furin-like_Cys-rich_dom"/>
</dbReference>
<dbReference type="SMART" id="SM00060">
    <property type="entry name" value="FN3"/>
    <property type="match status" value="2"/>
</dbReference>
<dbReference type="CDD" id="cd05032">
    <property type="entry name" value="PTKc_InsR_like"/>
    <property type="match status" value="1"/>
</dbReference>
<evidence type="ECO:0000256" key="14">
    <source>
        <dbReference type="ARBA" id="ARBA00023157"/>
    </source>
</evidence>
<evidence type="ECO:0000256" key="19">
    <source>
        <dbReference type="ARBA" id="ARBA00065424"/>
    </source>
</evidence>
<dbReference type="InterPro" id="IPR036941">
    <property type="entry name" value="Rcpt_L-dom_sf"/>
</dbReference>
<dbReference type="Gene3D" id="2.60.40.10">
    <property type="entry name" value="Immunoglobulins"/>
    <property type="match status" value="3"/>
</dbReference>
<keyword evidence="15 23" id="KW-0675">Receptor</keyword>
<dbReference type="GO" id="GO:0005899">
    <property type="term" value="C:insulin receptor complex"/>
    <property type="evidence" value="ECO:0007669"/>
    <property type="project" value="TreeGrafter"/>
</dbReference>
<dbReference type="PROSITE" id="PS50011">
    <property type="entry name" value="PROTEIN_KINASE_DOM"/>
    <property type="match status" value="1"/>
</dbReference>
<keyword evidence="7" id="KW-0677">Repeat</keyword>
<evidence type="ECO:0000256" key="17">
    <source>
        <dbReference type="ARBA" id="ARBA00051243"/>
    </source>
</evidence>
<evidence type="ECO:0000256" key="9">
    <source>
        <dbReference type="ARBA" id="ARBA00022777"/>
    </source>
</evidence>
<dbReference type="FunFam" id="3.80.20.20:FF:000001">
    <property type="entry name" value="Tyrosine-protein kinase receptor"/>
    <property type="match status" value="1"/>
</dbReference>
<evidence type="ECO:0000259" key="26">
    <source>
        <dbReference type="PROSITE" id="PS50011"/>
    </source>
</evidence>